<keyword evidence="11" id="KW-1185">Reference proteome</keyword>
<dbReference type="GO" id="GO:0005634">
    <property type="term" value="C:nucleus"/>
    <property type="evidence" value="ECO:0007669"/>
    <property type="project" value="UniProtKB-SubCell"/>
</dbReference>
<keyword evidence="3" id="KW-0862">Zinc</keyword>
<dbReference type="PROSITE" id="PS00463">
    <property type="entry name" value="ZN2_CY6_FUNGAL_1"/>
    <property type="match status" value="1"/>
</dbReference>
<evidence type="ECO:0000313" key="10">
    <source>
        <dbReference type="EMBL" id="KAF7297474.1"/>
    </source>
</evidence>
<dbReference type="GO" id="GO:0003677">
    <property type="term" value="F:DNA binding"/>
    <property type="evidence" value="ECO:0007669"/>
    <property type="project" value="UniProtKB-KW"/>
</dbReference>
<dbReference type="CDD" id="cd00067">
    <property type="entry name" value="GAL4"/>
    <property type="match status" value="1"/>
</dbReference>
<feature type="domain" description="Zn(2)-C6 fungal-type" evidence="9">
    <location>
        <begin position="15"/>
        <end position="47"/>
    </location>
</feature>
<dbReference type="SMART" id="SM00906">
    <property type="entry name" value="Fungal_trans"/>
    <property type="match status" value="1"/>
</dbReference>
<dbReference type="Pfam" id="PF04082">
    <property type="entry name" value="Fungal_trans"/>
    <property type="match status" value="1"/>
</dbReference>
<dbReference type="PROSITE" id="PS50048">
    <property type="entry name" value="ZN2_CY6_FUNGAL_2"/>
    <property type="match status" value="1"/>
</dbReference>
<protein>
    <submittedName>
        <fullName evidence="10">Zn(2)-C6 fungal-type domain-containing protein</fullName>
    </submittedName>
</protein>
<dbReference type="EMBL" id="JACAZF010000008">
    <property type="protein sequence ID" value="KAF7297474.1"/>
    <property type="molecule type" value="Genomic_DNA"/>
</dbReference>
<evidence type="ECO:0000256" key="2">
    <source>
        <dbReference type="ARBA" id="ARBA00022723"/>
    </source>
</evidence>
<evidence type="ECO:0000256" key="6">
    <source>
        <dbReference type="ARBA" id="ARBA00023163"/>
    </source>
</evidence>
<dbReference type="GO" id="GO:0000981">
    <property type="term" value="F:DNA-binding transcription factor activity, RNA polymerase II-specific"/>
    <property type="evidence" value="ECO:0007669"/>
    <property type="project" value="InterPro"/>
</dbReference>
<dbReference type="AlphaFoldDB" id="A0A8H6W303"/>
<dbReference type="GeneID" id="59348937"/>
<dbReference type="InterPro" id="IPR051615">
    <property type="entry name" value="Transcr_Regulatory_Elem"/>
</dbReference>
<evidence type="ECO:0000259" key="9">
    <source>
        <dbReference type="PROSITE" id="PS50048"/>
    </source>
</evidence>
<dbReference type="SMART" id="SM00066">
    <property type="entry name" value="GAL4"/>
    <property type="match status" value="1"/>
</dbReference>
<dbReference type="SUPFAM" id="SSF57701">
    <property type="entry name" value="Zn2/Cys6 DNA-binding domain"/>
    <property type="match status" value="1"/>
</dbReference>
<dbReference type="Gene3D" id="4.10.240.10">
    <property type="entry name" value="Zn(2)-C6 fungal-type DNA-binding domain"/>
    <property type="match status" value="1"/>
</dbReference>
<keyword evidence="7" id="KW-0539">Nucleus</keyword>
<evidence type="ECO:0000256" key="1">
    <source>
        <dbReference type="ARBA" id="ARBA00004123"/>
    </source>
</evidence>
<comment type="subcellular location">
    <subcellularLocation>
        <location evidence="1">Nucleus</location>
    </subcellularLocation>
</comment>
<dbReference type="GO" id="GO:0006351">
    <property type="term" value="P:DNA-templated transcription"/>
    <property type="evidence" value="ECO:0007669"/>
    <property type="project" value="InterPro"/>
</dbReference>
<comment type="caution">
    <text evidence="10">The sequence shown here is derived from an EMBL/GenBank/DDBJ whole genome shotgun (WGS) entry which is preliminary data.</text>
</comment>
<evidence type="ECO:0000313" key="11">
    <source>
        <dbReference type="Proteomes" id="UP000636479"/>
    </source>
</evidence>
<dbReference type="InterPro" id="IPR001138">
    <property type="entry name" value="Zn2Cys6_DnaBD"/>
</dbReference>
<accession>A0A8H6W303</accession>
<name>A0A8H6W303_9AGAR</name>
<dbReference type="PANTHER" id="PTHR31313">
    <property type="entry name" value="TY1 ENHANCER ACTIVATOR"/>
    <property type="match status" value="1"/>
</dbReference>
<feature type="region of interest" description="Disordered" evidence="8">
    <location>
        <begin position="628"/>
        <end position="649"/>
    </location>
</feature>
<dbReference type="CDD" id="cd12148">
    <property type="entry name" value="fungal_TF_MHR"/>
    <property type="match status" value="1"/>
</dbReference>
<keyword evidence="4" id="KW-0805">Transcription regulation</keyword>
<evidence type="ECO:0000256" key="4">
    <source>
        <dbReference type="ARBA" id="ARBA00023015"/>
    </source>
</evidence>
<keyword evidence="5" id="KW-0238">DNA-binding</keyword>
<sequence length="786" mass="86615">MPKGTGLRARYAHQACDVCRVKKIKCDGLKPICGPCIASSRKAECAWLKEPVRKPRSEAHFEALRKRVDALESYSQLLEQRLAGCHCQNNDGENAQNHIQLRPQVDDESDGGQSSDGDITQELCMPTERLKLDERDLLSLGNTTPFRFSQPRAVPSTTSLVTRDHLSSDSGSYTLLLDGVAESQADLACDWTRHLPSDIVFDRREHDRILDHVFKYFTCWCMRVVPALFLRDMHRYLMHSGSTQAKTPHYSPMLHNALLALGSAYSSTPEVSNIDARRTLAAHAKGFIEAEVMRPNVTVVNALAILGSFHSGHGEVMLAYMYWGMSTRIAEALGLNIDASSAVRSGRISSTDLLDRNWMYWSMFAQDVCWSTYVGRSLSLPAPPTPQHLRKSVIFEGYDDIPWTYAHAESGNRGAPQPNALAKTHAAACDLLLVMVKVMDVVNHIGRASRVADKQVTDIDIQLYSWKEALPPFLQLTSRERPTPHKLMVHAAYWWCFILLHRPFFHQTARSVHGSDPEVDHIKLCKRAADNSMELFNTWRELHGLRFSNIPLAQMVFATGTIHLLLAADAASTSRARVAQGVLSAALGAAERCVGYLFEMGRTFNTANLMGGILQHLLRDRVKPLVARKQGDKSTASLAQPSSRDGAEIETRYTQTPGTVAPPIPTRAAPSASVTLDPAYGHGDLGFDVQQMHAPILPDFDAATMLDTTAIADPNTMLFDLDLNFGLGSGMAQGGAVWPWPWAGSNMGGMQPGIDWGADPHSGTPSPQSAIAAAGQSIWEDFQLLM</sequence>
<evidence type="ECO:0000256" key="5">
    <source>
        <dbReference type="ARBA" id="ARBA00023125"/>
    </source>
</evidence>
<reference evidence="10" key="1">
    <citation type="submission" date="2020-05" db="EMBL/GenBank/DDBJ databases">
        <title>Mycena genomes resolve the evolution of fungal bioluminescence.</title>
        <authorList>
            <person name="Tsai I.J."/>
        </authorList>
    </citation>
    <scope>NUCLEOTIDE SEQUENCE</scope>
    <source>
        <strain evidence="10">171206Taipei</strain>
    </source>
</reference>
<dbReference type="InterPro" id="IPR007219">
    <property type="entry name" value="XnlR_reg_dom"/>
</dbReference>
<keyword evidence="6" id="KW-0804">Transcription</keyword>
<dbReference type="Proteomes" id="UP000636479">
    <property type="component" value="Unassembled WGS sequence"/>
</dbReference>
<dbReference type="GO" id="GO:0008270">
    <property type="term" value="F:zinc ion binding"/>
    <property type="evidence" value="ECO:0007669"/>
    <property type="project" value="InterPro"/>
</dbReference>
<proteinExistence type="predicted"/>
<keyword evidence="2" id="KW-0479">Metal-binding</keyword>
<organism evidence="10 11">
    <name type="scientific">Mycena indigotica</name>
    <dbReference type="NCBI Taxonomy" id="2126181"/>
    <lineage>
        <taxon>Eukaryota</taxon>
        <taxon>Fungi</taxon>
        <taxon>Dikarya</taxon>
        <taxon>Basidiomycota</taxon>
        <taxon>Agaricomycotina</taxon>
        <taxon>Agaricomycetes</taxon>
        <taxon>Agaricomycetidae</taxon>
        <taxon>Agaricales</taxon>
        <taxon>Marasmiineae</taxon>
        <taxon>Mycenaceae</taxon>
        <taxon>Mycena</taxon>
    </lineage>
</organism>
<dbReference type="Pfam" id="PF00172">
    <property type="entry name" value="Zn_clus"/>
    <property type="match status" value="1"/>
</dbReference>
<dbReference type="OrthoDB" id="2154091at2759"/>
<gene>
    <name evidence="10" type="ORF">MIND_00981100</name>
</gene>
<feature type="compositionally biased region" description="Polar residues" evidence="8">
    <location>
        <begin position="633"/>
        <end position="643"/>
    </location>
</feature>
<evidence type="ECO:0000256" key="7">
    <source>
        <dbReference type="ARBA" id="ARBA00023242"/>
    </source>
</evidence>
<dbReference type="InterPro" id="IPR036864">
    <property type="entry name" value="Zn2-C6_fun-type_DNA-bd_sf"/>
</dbReference>
<dbReference type="PANTHER" id="PTHR31313:SF81">
    <property type="entry name" value="TY1 ENHANCER ACTIVATOR"/>
    <property type="match status" value="1"/>
</dbReference>
<evidence type="ECO:0000256" key="8">
    <source>
        <dbReference type="SAM" id="MobiDB-lite"/>
    </source>
</evidence>
<evidence type="ECO:0000256" key="3">
    <source>
        <dbReference type="ARBA" id="ARBA00022833"/>
    </source>
</evidence>
<dbReference type="RefSeq" id="XP_037217833.1">
    <property type="nucleotide sequence ID" value="XM_037366421.1"/>
</dbReference>